<dbReference type="Pfam" id="PF00756">
    <property type="entry name" value="Esterase"/>
    <property type="match status" value="1"/>
</dbReference>
<dbReference type="Gene3D" id="3.40.50.1820">
    <property type="entry name" value="alpha/beta hydrolase"/>
    <property type="match status" value="1"/>
</dbReference>
<comment type="caution">
    <text evidence="1">The sequence shown here is derived from an EMBL/GenBank/DDBJ whole genome shotgun (WGS) entry which is preliminary data.</text>
</comment>
<dbReference type="GO" id="GO:0016747">
    <property type="term" value="F:acyltransferase activity, transferring groups other than amino-acyl groups"/>
    <property type="evidence" value="ECO:0007669"/>
    <property type="project" value="TreeGrafter"/>
</dbReference>
<dbReference type="InterPro" id="IPR000801">
    <property type="entry name" value="Esterase-like"/>
</dbReference>
<name>A0A1E3AF74_9FIRM</name>
<reference evidence="1 2" key="1">
    <citation type="submission" date="2016-07" db="EMBL/GenBank/DDBJ databases">
        <title>Characterization of isolates of Eisenbergiella tayi derived from blood cultures, using whole genome sequencing.</title>
        <authorList>
            <person name="Burdz T."/>
            <person name="Wiebe D."/>
            <person name="Huynh C."/>
            <person name="Bernard K."/>
        </authorList>
    </citation>
    <scope>NUCLEOTIDE SEQUENCE [LARGE SCALE GENOMIC DNA]</scope>
    <source>
        <strain evidence="1 2">NML 110608</strain>
    </source>
</reference>
<evidence type="ECO:0000313" key="1">
    <source>
        <dbReference type="EMBL" id="ODM07041.1"/>
    </source>
</evidence>
<dbReference type="SUPFAM" id="SSF53474">
    <property type="entry name" value="alpha/beta-Hydrolases"/>
    <property type="match status" value="1"/>
</dbReference>
<organism evidence="1 2">
    <name type="scientific">Eisenbergiella tayi</name>
    <dbReference type="NCBI Taxonomy" id="1432052"/>
    <lineage>
        <taxon>Bacteria</taxon>
        <taxon>Bacillati</taxon>
        <taxon>Bacillota</taxon>
        <taxon>Clostridia</taxon>
        <taxon>Lachnospirales</taxon>
        <taxon>Lachnospiraceae</taxon>
        <taxon>Eisenbergiella</taxon>
    </lineage>
</organism>
<dbReference type="RefSeq" id="WP_069152787.1">
    <property type="nucleotide sequence ID" value="NZ_CAJLDD010000002.1"/>
</dbReference>
<accession>A0A1E3AF74</accession>
<evidence type="ECO:0000313" key="2">
    <source>
        <dbReference type="Proteomes" id="UP000094067"/>
    </source>
</evidence>
<gene>
    <name evidence="1" type="ORF">BEI61_02931</name>
</gene>
<sequence>MAVMRVTFRSTNLRTVTDVNIIYPLKKDSFGDPEGRTPQYDLDDNKKCVLWLIHGGGDNYSDWVNRTRIPELAEAKNLVVVMPSIRDFTSSRSDTDYYGYLSEELPAFIRHILPVSEAREDNFIAGLSMGGYISYRTALNNPEKYSCVGSLSSPLDIVADYKARHAESKTLARADSLIGTDKDIYALVEKNLKEKKQIPRMFQACGTEDFTWEINVSMRDFFRSKGLDLTWEEGPGMHCWYFWSIYIEKLLNWLPLSSSEEMHKFQKGES</sequence>
<dbReference type="InterPro" id="IPR050583">
    <property type="entry name" value="Mycobacterial_A85_antigen"/>
</dbReference>
<dbReference type="EMBL" id="MCGH01000002">
    <property type="protein sequence ID" value="ODM07041.1"/>
    <property type="molecule type" value="Genomic_DNA"/>
</dbReference>
<dbReference type="PANTHER" id="PTHR48098">
    <property type="entry name" value="ENTEROCHELIN ESTERASE-RELATED"/>
    <property type="match status" value="1"/>
</dbReference>
<dbReference type="AlphaFoldDB" id="A0A1E3AF74"/>
<proteinExistence type="predicted"/>
<dbReference type="InterPro" id="IPR029058">
    <property type="entry name" value="AB_hydrolase_fold"/>
</dbReference>
<protein>
    <submittedName>
        <fullName evidence="1">Enterobactin/ferric enterobactin esterase</fullName>
    </submittedName>
</protein>
<dbReference type="Proteomes" id="UP000094067">
    <property type="component" value="Unassembled WGS sequence"/>
</dbReference>
<dbReference type="PANTHER" id="PTHR48098:SF1">
    <property type="entry name" value="DIACYLGLYCEROL ACYLTRANSFERASE_MYCOLYLTRANSFERASE AG85A"/>
    <property type="match status" value="1"/>
</dbReference>